<name>A0AAN7WB00_9PEZI</name>
<dbReference type="AlphaFoldDB" id="A0AAN7WB00"/>
<evidence type="ECO:0000313" key="3">
    <source>
        <dbReference type="Proteomes" id="UP001310594"/>
    </source>
</evidence>
<accession>A0AAN7WB00</accession>
<evidence type="ECO:0000256" key="1">
    <source>
        <dbReference type="SAM" id="MobiDB-lite"/>
    </source>
</evidence>
<gene>
    <name evidence="2" type="ORF">LTR97_001020</name>
</gene>
<dbReference type="EMBL" id="JAVRQU010000002">
    <property type="protein sequence ID" value="KAK5706034.1"/>
    <property type="molecule type" value="Genomic_DNA"/>
</dbReference>
<protein>
    <submittedName>
        <fullName evidence="2">Uncharacterized protein</fullName>
    </submittedName>
</protein>
<proteinExistence type="predicted"/>
<comment type="caution">
    <text evidence="2">The sequence shown here is derived from an EMBL/GenBank/DDBJ whole genome shotgun (WGS) entry which is preliminary data.</text>
</comment>
<feature type="compositionally biased region" description="Acidic residues" evidence="1">
    <location>
        <begin position="346"/>
        <end position="355"/>
    </location>
</feature>
<evidence type="ECO:0000313" key="2">
    <source>
        <dbReference type="EMBL" id="KAK5706034.1"/>
    </source>
</evidence>
<sequence length="394" mass="44255">MSSAATREGPPADLSGAAISLLNLSQLFVQDLATFRYLTHYPSTSHEAHTMPSLDMLLTWVMRVETFMLGARLEAYINLLPTLHTLRLCNRFGTGDNAHIKRLPVEIVAEIESYLIERERYNAEPEWFSHHFCFAGLCEPLDHYYGDAELVSLHSHYVEKCGIEGVEKAVGQLDEEQRAKLNQLLVDDYTLREEIIPGIDNWRMHHDWAKSEWTDLVGEPGGSDRGFITKNAELMRTHFVLNAWLSHKPALAENECHAGDASLDTVAYLTLPTTAATTKYESRRLAGLECTVRMPTENMYELAVSPPEQPSEKSLARFARALKILDLEAWPLNWRQDLVDGKEQEDTSIDIDSDDSSVSSKAEGPPKGWEQNKGPALKLLVSTKDDSSPEEVSS</sequence>
<reference evidence="2" key="1">
    <citation type="submission" date="2023-08" db="EMBL/GenBank/DDBJ databases">
        <title>Black Yeasts Isolated from many extreme environments.</title>
        <authorList>
            <person name="Coleine C."/>
            <person name="Stajich J.E."/>
            <person name="Selbmann L."/>
        </authorList>
    </citation>
    <scope>NUCLEOTIDE SEQUENCE</scope>
    <source>
        <strain evidence="2">CCFEE 5810</strain>
    </source>
</reference>
<dbReference type="Proteomes" id="UP001310594">
    <property type="component" value="Unassembled WGS sequence"/>
</dbReference>
<organism evidence="2 3">
    <name type="scientific">Elasticomyces elasticus</name>
    <dbReference type="NCBI Taxonomy" id="574655"/>
    <lineage>
        <taxon>Eukaryota</taxon>
        <taxon>Fungi</taxon>
        <taxon>Dikarya</taxon>
        <taxon>Ascomycota</taxon>
        <taxon>Pezizomycotina</taxon>
        <taxon>Dothideomycetes</taxon>
        <taxon>Dothideomycetidae</taxon>
        <taxon>Mycosphaerellales</taxon>
        <taxon>Teratosphaeriaceae</taxon>
        <taxon>Elasticomyces</taxon>
    </lineage>
</organism>
<feature type="region of interest" description="Disordered" evidence="1">
    <location>
        <begin position="341"/>
        <end position="394"/>
    </location>
</feature>